<evidence type="ECO:0000313" key="3">
    <source>
        <dbReference type="Proteomes" id="UP000240357"/>
    </source>
</evidence>
<dbReference type="Proteomes" id="UP000240357">
    <property type="component" value="Unassembled WGS sequence"/>
</dbReference>
<reference evidence="2 3" key="1">
    <citation type="submission" date="2018-03" db="EMBL/GenBank/DDBJ databases">
        <title>Adhaeribacter sp. HMF7605 Genome sequencing and assembly.</title>
        <authorList>
            <person name="Kang H."/>
            <person name="Kang J."/>
            <person name="Cha I."/>
            <person name="Kim H."/>
            <person name="Joh K."/>
        </authorList>
    </citation>
    <scope>NUCLEOTIDE SEQUENCE [LARGE SCALE GENOMIC DNA]</scope>
    <source>
        <strain evidence="2 3">HMF7605</strain>
    </source>
</reference>
<organism evidence="2 3">
    <name type="scientific">Adhaeribacter arboris</name>
    <dbReference type="NCBI Taxonomy" id="2072846"/>
    <lineage>
        <taxon>Bacteria</taxon>
        <taxon>Pseudomonadati</taxon>
        <taxon>Bacteroidota</taxon>
        <taxon>Cytophagia</taxon>
        <taxon>Cytophagales</taxon>
        <taxon>Hymenobacteraceae</taxon>
        <taxon>Adhaeribacter</taxon>
    </lineage>
</organism>
<dbReference type="PANTHER" id="PTHR42754">
    <property type="entry name" value="ENDOGLUCANASE"/>
    <property type="match status" value="1"/>
</dbReference>
<sequence>MVKINSTGTKQWDKRYGGSSYDELSKISQLPTGEYFVAGYSSSPASGDKTQGSQGGRDYWVIKINAAGTKLWDRRFGGNLNDNLENFTLTPDGGYLLGGASASGLSGDRSQLSRGGEDYWVVRLDEAGNKIWDRRFGGSDKDHLFSMGRLSNGSFYLGGYSHSGLSGDKSQASQGGKDYWLVVINGEGEKLWDRRFGGSLDDELRSVIRTRDGGYLLGGKSDSPRSGHKSQNSRGSTDYWIVKISSNGNKQWDQRYGGVGIEELRNLVATPEGGYLLGGRTESGISGDKSQPSQGKQDYWLVQVALSGQEAPAVEETTAVTANRESTVARINVRESTETRLQVRPNPFTEHLQVSLALTESGPVSLQVYNSQGQRVTTLFQGQAEAGKNYQFQWQPSVQQAAGLYLLRLHTPAKTQTTKIIFTK</sequence>
<protein>
    <recommendedName>
        <fullName evidence="4">Secretion system C-terminal sorting domain-containing protein</fullName>
    </recommendedName>
</protein>
<comment type="caution">
    <text evidence="2">The sequence shown here is derived from an EMBL/GenBank/DDBJ whole genome shotgun (WGS) entry which is preliminary data.</text>
</comment>
<name>A0A2T2YCR4_9BACT</name>
<proteinExistence type="predicted"/>
<dbReference type="Gene3D" id="2.60.40.4070">
    <property type="match status" value="1"/>
</dbReference>
<dbReference type="PANTHER" id="PTHR42754:SF1">
    <property type="entry name" value="LIPOPROTEIN"/>
    <property type="match status" value="1"/>
</dbReference>
<dbReference type="EMBL" id="PYFT01000001">
    <property type="protein sequence ID" value="PSR53312.1"/>
    <property type="molecule type" value="Genomic_DNA"/>
</dbReference>
<evidence type="ECO:0008006" key="4">
    <source>
        <dbReference type="Google" id="ProtNLM"/>
    </source>
</evidence>
<evidence type="ECO:0000313" key="2">
    <source>
        <dbReference type="EMBL" id="PSR53312.1"/>
    </source>
</evidence>
<evidence type="ECO:0000256" key="1">
    <source>
        <dbReference type="SAM" id="MobiDB-lite"/>
    </source>
</evidence>
<dbReference type="InterPro" id="IPR026444">
    <property type="entry name" value="Secre_tail"/>
</dbReference>
<dbReference type="AlphaFoldDB" id="A0A2T2YCR4"/>
<feature type="region of interest" description="Disordered" evidence="1">
    <location>
        <begin position="215"/>
        <end position="234"/>
    </location>
</feature>
<dbReference type="NCBIfam" id="TIGR04183">
    <property type="entry name" value="Por_Secre_tail"/>
    <property type="match status" value="1"/>
</dbReference>
<gene>
    <name evidence="2" type="ORF">AHMF7605_07100</name>
</gene>
<accession>A0A2T2YCR4</accession>
<keyword evidence="3" id="KW-1185">Reference proteome</keyword>